<dbReference type="GO" id="GO:0046820">
    <property type="term" value="F:4-amino-4-deoxychorismate synthase activity"/>
    <property type="evidence" value="ECO:0007669"/>
    <property type="project" value="UniProtKB-EC"/>
</dbReference>
<dbReference type="SUPFAM" id="SSF56322">
    <property type="entry name" value="ADC synthase"/>
    <property type="match status" value="1"/>
</dbReference>
<dbReference type="Gene3D" id="3.30.470.10">
    <property type="match status" value="1"/>
</dbReference>
<dbReference type="SUPFAM" id="SSF56752">
    <property type="entry name" value="D-aminoacid aminotransferase-like PLP-dependent enzymes"/>
    <property type="match status" value="1"/>
</dbReference>
<dbReference type="AlphaFoldDB" id="A0A9X3WIJ7"/>
<dbReference type="GO" id="GO:0000162">
    <property type="term" value="P:L-tryptophan biosynthetic process"/>
    <property type="evidence" value="ECO:0007669"/>
    <property type="project" value="TreeGrafter"/>
</dbReference>
<dbReference type="InterPro" id="IPR036038">
    <property type="entry name" value="Aminotransferase-like"/>
</dbReference>
<comment type="caution">
    <text evidence="2">The sequence shown here is derived from an EMBL/GenBank/DDBJ whole genome shotgun (WGS) entry which is preliminary data.</text>
</comment>
<dbReference type="RefSeq" id="WP_259869062.1">
    <property type="nucleotide sequence ID" value="NZ_JAOALK010000033.1"/>
</dbReference>
<dbReference type="InterPro" id="IPR043132">
    <property type="entry name" value="BCAT-like_C"/>
</dbReference>
<dbReference type="InterPro" id="IPR015890">
    <property type="entry name" value="Chorismate_C"/>
</dbReference>
<protein>
    <submittedName>
        <fullName evidence="2">Aminodeoxychorismate synthase component I</fullName>
        <ecNumber evidence="2">2.6.1.85</ecNumber>
    </submittedName>
</protein>
<feature type="domain" description="Chorismate-utilising enzyme C-terminal" evidence="1">
    <location>
        <begin position="112"/>
        <end position="367"/>
    </location>
</feature>
<dbReference type="GO" id="GO:0009396">
    <property type="term" value="P:folic acid-containing compound biosynthetic process"/>
    <property type="evidence" value="ECO:0007669"/>
    <property type="project" value="InterPro"/>
</dbReference>
<dbReference type="NCBIfam" id="TIGR00553">
    <property type="entry name" value="pabB"/>
    <property type="match status" value="1"/>
</dbReference>
<dbReference type="InterPro" id="IPR019999">
    <property type="entry name" value="Anth_synth_I-like"/>
</dbReference>
<dbReference type="InterPro" id="IPR001544">
    <property type="entry name" value="Aminotrans_IV"/>
</dbReference>
<accession>A0A9X3WIJ7</accession>
<dbReference type="InterPro" id="IPR005801">
    <property type="entry name" value="ADC_synthase"/>
</dbReference>
<proteinExistence type="predicted"/>
<dbReference type="Pfam" id="PF01063">
    <property type="entry name" value="Aminotran_4"/>
    <property type="match status" value="1"/>
</dbReference>
<evidence type="ECO:0000259" key="1">
    <source>
        <dbReference type="Pfam" id="PF00425"/>
    </source>
</evidence>
<dbReference type="EC" id="2.6.1.85" evidence="2"/>
<name>A0A9X3WIJ7_9BACI</name>
<keyword evidence="3" id="KW-1185">Reference proteome</keyword>
<dbReference type="Gene3D" id="3.20.10.10">
    <property type="entry name" value="D-amino Acid Aminotransferase, subunit A, domain 2"/>
    <property type="match status" value="1"/>
</dbReference>
<organism evidence="2 3">
    <name type="scientific">Aquibacillus koreensis</name>
    <dbReference type="NCBI Taxonomy" id="279446"/>
    <lineage>
        <taxon>Bacteria</taxon>
        <taxon>Bacillati</taxon>
        <taxon>Bacillota</taxon>
        <taxon>Bacilli</taxon>
        <taxon>Bacillales</taxon>
        <taxon>Bacillaceae</taxon>
        <taxon>Aquibacillus</taxon>
    </lineage>
</organism>
<keyword evidence="2" id="KW-0032">Aminotransferase</keyword>
<dbReference type="Pfam" id="PF00425">
    <property type="entry name" value="Chorismate_bind"/>
    <property type="match status" value="1"/>
</dbReference>
<dbReference type="InterPro" id="IPR043131">
    <property type="entry name" value="BCAT-like_N"/>
</dbReference>
<dbReference type="Proteomes" id="UP001145072">
    <property type="component" value="Unassembled WGS sequence"/>
</dbReference>
<dbReference type="PANTHER" id="PTHR11236:SF50">
    <property type="entry name" value="AMINODEOXYCHORISMATE SYNTHASE COMPONENT 1"/>
    <property type="match status" value="1"/>
</dbReference>
<reference evidence="2" key="1">
    <citation type="submission" date="2022-06" db="EMBL/GenBank/DDBJ databases">
        <title>Aquibacillus sp. a new bacterium isolated from soil saline samples.</title>
        <authorList>
            <person name="Galisteo C."/>
            <person name="De La Haba R."/>
            <person name="Sanchez-Porro C."/>
            <person name="Ventosa A."/>
        </authorList>
    </citation>
    <scope>NUCLEOTIDE SEQUENCE</scope>
    <source>
        <strain evidence="2">JCM 12387</strain>
    </source>
</reference>
<evidence type="ECO:0000313" key="2">
    <source>
        <dbReference type="EMBL" id="MDC3420422.1"/>
    </source>
</evidence>
<sequence>MEQPYLLFEFMNSTGVKTPYLFTKPVQIFEVHQLVDVEVVFSNIEQALQDGYYVAGFVSYEAAPAFDRHYDTHPKGNLPLVWFGIFEKPHKFNEVDQERDYKVSDWKLTSNFEDYQQGIQKIKDAIEVGNTYQVNYTARLEATFQGDDFSFYRQLTRNQQSSYSAYINIGRYRILSASPELFFHVEHNRISTKPMKGTAKRGRFLQEDKKYKDQLSQSEKDQAENLMIVDLLRNDIGRIAKPGTVNVPKLFEIESYPTVHQMTSTITAEIQNNTTVLDWFKALFPCGSITGAPKIRTMEYIAELEQTPREVYCGAIGFITPEREAIFNVPIRTVTIDTLTQKAIYGAGGGVTWDSTASGEYEELLTKAQLLTEKRKEFQLLESLRLENGEYPLRDYHMKRLVGSSYYFGYELAVKNVELRLDDLASQYPKGTYKARLLVEKDGNMSVEAQPVKDLKQPISCTLARGPVDLQNPFLFHKTTYRDMYEQHNDDQYFTTLLWNEQHEITEFTIGNIVLELHGEYFTPPIESGLLSGTYRQYLLDHDVIKEKIIKKEEVKHYDRIWFINSVRGWVEVKLDV</sequence>
<evidence type="ECO:0000313" key="3">
    <source>
        <dbReference type="Proteomes" id="UP001145072"/>
    </source>
</evidence>
<dbReference type="InterPro" id="IPR005802">
    <property type="entry name" value="ADC_synth_comp_1"/>
</dbReference>
<keyword evidence="2" id="KW-0808">Transferase</keyword>
<dbReference type="PANTHER" id="PTHR11236">
    <property type="entry name" value="AMINOBENZOATE/ANTHRANILATE SYNTHASE"/>
    <property type="match status" value="1"/>
</dbReference>
<dbReference type="PRINTS" id="PR00095">
    <property type="entry name" value="ANTSNTHASEI"/>
</dbReference>
<gene>
    <name evidence="2" type="primary">pabB</name>
    <name evidence="2" type="ORF">NC661_08590</name>
</gene>
<dbReference type="Gene3D" id="3.60.120.10">
    <property type="entry name" value="Anthranilate synthase"/>
    <property type="match status" value="1"/>
</dbReference>
<dbReference type="EMBL" id="JAMQJZ010000005">
    <property type="protein sequence ID" value="MDC3420422.1"/>
    <property type="molecule type" value="Genomic_DNA"/>
</dbReference>